<evidence type="ECO:0000313" key="2">
    <source>
        <dbReference type="Proteomes" id="UP000595437"/>
    </source>
</evidence>
<keyword evidence="2" id="KW-1185">Reference proteome</keyword>
<protein>
    <submittedName>
        <fullName evidence="1">Uncharacterized protein</fullName>
    </submittedName>
</protein>
<reference evidence="2" key="1">
    <citation type="submission" date="2021-01" db="EMBL/GenBank/DDBJ databases">
        <title>Caligus Genome Assembly.</title>
        <authorList>
            <person name="Gallardo-Escarate C."/>
        </authorList>
    </citation>
    <scope>NUCLEOTIDE SEQUENCE [LARGE SCALE GENOMIC DNA]</scope>
</reference>
<gene>
    <name evidence="1" type="ORF">FKW44_008309</name>
</gene>
<dbReference type="AlphaFoldDB" id="A0A7T8KFX4"/>
<dbReference type="Proteomes" id="UP000595437">
    <property type="component" value="Chromosome 5"/>
</dbReference>
<name>A0A7T8KFX4_CALRO</name>
<accession>A0A7T8KFX4</accession>
<organism evidence="1 2">
    <name type="scientific">Caligus rogercresseyi</name>
    <name type="common">Sea louse</name>
    <dbReference type="NCBI Taxonomy" id="217165"/>
    <lineage>
        <taxon>Eukaryota</taxon>
        <taxon>Metazoa</taxon>
        <taxon>Ecdysozoa</taxon>
        <taxon>Arthropoda</taxon>
        <taxon>Crustacea</taxon>
        <taxon>Multicrustacea</taxon>
        <taxon>Hexanauplia</taxon>
        <taxon>Copepoda</taxon>
        <taxon>Siphonostomatoida</taxon>
        <taxon>Caligidae</taxon>
        <taxon>Caligus</taxon>
    </lineage>
</organism>
<dbReference type="EMBL" id="CP045894">
    <property type="protein sequence ID" value="QQP55195.1"/>
    <property type="molecule type" value="Genomic_DNA"/>
</dbReference>
<proteinExistence type="predicted"/>
<evidence type="ECO:0000313" key="1">
    <source>
        <dbReference type="EMBL" id="QQP55195.1"/>
    </source>
</evidence>
<sequence length="80" mass="8676">MDYMGMLRPMTLSAVLAVWRVEADLKALDKFHTDIAWHAKVAVYLPSGYANGVVDLMGLLGMGKTKSPTGFLALPPPSLE</sequence>